<dbReference type="InterPro" id="IPR036388">
    <property type="entry name" value="WH-like_DNA-bd_sf"/>
</dbReference>
<dbReference type="AlphaFoldDB" id="A0A1Y5PEE5"/>
<evidence type="ECO:0000259" key="7">
    <source>
        <dbReference type="Pfam" id="PF04542"/>
    </source>
</evidence>
<dbReference type="InterPro" id="IPR013325">
    <property type="entry name" value="RNA_pol_sigma_r2"/>
</dbReference>
<evidence type="ECO:0000256" key="4">
    <source>
        <dbReference type="ARBA" id="ARBA00023125"/>
    </source>
</evidence>
<dbReference type="InterPro" id="IPR000838">
    <property type="entry name" value="RNA_pol_sigma70_ECF_CS"/>
</dbReference>
<evidence type="ECO:0000256" key="5">
    <source>
        <dbReference type="ARBA" id="ARBA00023163"/>
    </source>
</evidence>
<dbReference type="Gene3D" id="1.10.10.10">
    <property type="entry name" value="Winged helix-like DNA-binding domain superfamily/Winged helix DNA-binding domain"/>
    <property type="match status" value="1"/>
</dbReference>
<dbReference type="InterPro" id="IPR013249">
    <property type="entry name" value="RNA_pol_sigma70_r4_t2"/>
</dbReference>
<dbReference type="InterPro" id="IPR039425">
    <property type="entry name" value="RNA_pol_sigma-70-like"/>
</dbReference>
<dbReference type="PANTHER" id="PTHR43133">
    <property type="entry name" value="RNA POLYMERASE ECF-TYPE SIGMA FACTO"/>
    <property type="match status" value="1"/>
</dbReference>
<dbReference type="GO" id="GO:0006950">
    <property type="term" value="P:response to stress"/>
    <property type="evidence" value="ECO:0007669"/>
    <property type="project" value="UniProtKB-ARBA"/>
</dbReference>
<feature type="domain" description="RNA polymerase sigma-70 region 2" evidence="7">
    <location>
        <begin position="34"/>
        <end position="93"/>
    </location>
</feature>
<dbReference type="InterPro" id="IPR014284">
    <property type="entry name" value="RNA_pol_sigma-70_dom"/>
</dbReference>
<dbReference type="Pfam" id="PF04542">
    <property type="entry name" value="Sigma70_r2"/>
    <property type="match status" value="1"/>
</dbReference>
<dbReference type="PROSITE" id="PS01063">
    <property type="entry name" value="SIGMA70_ECF"/>
    <property type="match status" value="1"/>
</dbReference>
<dbReference type="NCBIfam" id="TIGR02937">
    <property type="entry name" value="sigma70-ECF"/>
    <property type="match status" value="1"/>
</dbReference>
<gene>
    <name evidence="9" type="ORF">MHPYR_40079</name>
</gene>
<dbReference type="InterPro" id="IPR013324">
    <property type="entry name" value="RNA_pol_sigma_r3/r4-like"/>
</dbReference>
<comment type="similarity">
    <text evidence="1 6">Belongs to the sigma-70 factor family. ECF subfamily.</text>
</comment>
<name>A0A1Y5PEE5_9MYCO</name>
<dbReference type="GO" id="GO:0006352">
    <property type="term" value="P:DNA-templated transcription initiation"/>
    <property type="evidence" value="ECO:0007669"/>
    <property type="project" value="InterPro"/>
</dbReference>
<dbReference type="PANTHER" id="PTHR43133:SF59">
    <property type="entry name" value="ECF RNA POLYMERASE SIGMA FACTOR SIGR"/>
    <property type="match status" value="1"/>
</dbReference>
<dbReference type="GO" id="GO:0003677">
    <property type="term" value="F:DNA binding"/>
    <property type="evidence" value="ECO:0007669"/>
    <property type="project" value="UniProtKB-KW"/>
</dbReference>
<dbReference type="Pfam" id="PF08281">
    <property type="entry name" value="Sigma70_r4_2"/>
    <property type="match status" value="1"/>
</dbReference>
<evidence type="ECO:0000259" key="8">
    <source>
        <dbReference type="Pfam" id="PF08281"/>
    </source>
</evidence>
<accession>A0A1Y5PEE5</accession>
<keyword evidence="2 6" id="KW-0805">Transcription regulation</keyword>
<proteinExistence type="inferred from homology"/>
<dbReference type="SUPFAM" id="SSF88946">
    <property type="entry name" value="Sigma2 domain of RNA polymerase sigma factors"/>
    <property type="match status" value="1"/>
</dbReference>
<dbReference type="SUPFAM" id="SSF88659">
    <property type="entry name" value="Sigma3 and sigma4 domains of RNA polymerase sigma factors"/>
    <property type="match status" value="1"/>
</dbReference>
<keyword evidence="3 6" id="KW-0731">Sigma factor</keyword>
<evidence type="ECO:0000256" key="6">
    <source>
        <dbReference type="RuleBase" id="RU000716"/>
    </source>
</evidence>
<feature type="domain" description="RNA polymerase sigma factor 70 region 4 type 2" evidence="8">
    <location>
        <begin position="127"/>
        <end position="176"/>
    </location>
</feature>
<protein>
    <recommendedName>
        <fullName evidence="6">RNA polymerase sigma factor</fullName>
    </recommendedName>
</protein>
<dbReference type="GO" id="GO:0016987">
    <property type="term" value="F:sigma factor activity"/>
    <property type="evidence" value="ECO:0007669"/>
    <property type="project" value="UniProtKB-KW"/>
</dbReference>
<dbReference type="CDD" id="cd06171">
    <property type="entry name" value="Sigma70_r4"/>
    <property type="match status" value="1"/>
</dbReference>
<evidence type="ECO:0000256" key="2">
    <source>
        <dbReference type="ARBA" id="ARBA00023015"/>
    </source>
</evidence>
<reference evidence="9" key="1">
    <citation type="submission" date="2016-03" db="EMBL/GenBank/DDBJ databases">
        <authorList>
            <person name="Ploux O."/>
        </authorList>
    </citation>
    <scope>NUCLEOTIDE SEQUENCE</scope>
    <source>
        <strain evidence="9">UC10</strain>
    </source>
</reference>
<evidence type="ECO:0000313" key="9">
    <source>
        <dbReference type="EMBL" id="SBS77077.1"/>
    </source>
</evidence>
<dbReference type="InterPro" id="IPR007627">
    <property type="entry name" value="RNA_pol_sigma70_r2"/>
</dbReference>
<dbReference type="Gene3D" id="1.10.1740.10">
    <property type="match status" value="1"/>
</dbReference>
<keyword evidence="5 6" id="KW-0804">Transcription</keyword>
<dbReference type="EMBL" id="FLQS01000034">
    <property type="protein sequence ID" value="SBS77077.1"/>
    <property type="molecule type" value="Genomic_DNA"/>
</dbReference>
<evidence type="ECO:0000256" key="1">
    <source>
        <dbReference type="ARBA" id="ARBA00010641"/>
    </source>
</evidence>
<evidence type="ECO:0000256" key="3">
    <source>
        <dbReference type="ARBA" id="ARBA00023082"/>
    </source>
</evidence>
<keyword evidence="4 6" id="KW-0238">DNA-binding</keyword>
<sequence>MSNGIEGSDASKASAAEQNSCSSFERDILPFTADLYRRAVGYTKNATDAEDLVQETLLKAYNAFDRLREDTYLRAWLLRIMRNTWISDYRARLRRPAESLVGEVDEGSERAQSAENQVFRQLLDPDVREALFSLSTEMRETLYWVAIEGMSYREAADIMGVPEGTVMSRMHRSRASMRRSLGDAA</sequence>
<organism evidence="9">
    <name type="scientific">uncultured Mycobacterium sp</name>
    <dbReference type="NCBI Taxonomy" id="171292"/>
    <lineage>
        <taxon>Bacteria</taxon>
        <taxon>Bacillati</taxon>
        <taxon>Actinomycetota</taxon>
        <taxon>Actinomycetes</taxon>
        <taxon>Mycobacteriales</taxon>
        <taxon>Mycobacteriaceae</taxon>
        <taxon>Mycobacterium</taxon>
        <taxon>environmental samples</taxon>
    </lineage>
</organism>